<accession>A0A8S4PGC2</accession>
<reference evidence="20" key="1">
    <citation type="submission" date="2022-03" db="EMBL/GenBank/DDBJ databases">
        <authorList>
            <person name="Martin C."/>
        </authorList>
    </citation>
    <scope>NUCLEOTIDE SEQUENCE</scope>
</reference>
<dbReference type="PROSITE" id="PS50026">
    <property type="entry name" value="EGF_3"/>
    <property type="match status" value="3"/>
</dbReference>
<comment type="similarity">
    <text evidence="4">Belongs to the sulfatase family.</text>
</comment>
<comment type="caution">
    <text evidence="16">Lacks conserved residue(s) required for the propagation of feature annotation.</text>
</comment>
<feature type="domain" description="EGF-like" evidence="18">
    <location>
        <begin position="587"/>
        <end position="623"/>
    </location>
</feature>
<evidence type="ECO:0000256" key="2">
    <source>
        <dbReference type="ARBA" id="ARBA00004496"/>
    </source>
</evidence>
<dbReference type="Gene3D" id="2.10.25.10">
    <property type="entry name" value="Laminin"/>
    <property type="match status" value="3"/>
</dbReference>
<feature type="signal peptide" evidence="17">
    <location>
        <begin position="1"/>
        <end position="27"/>
    </location>
</feature>
<keyword evidence="6" id="KW-0964">Secreted</keyword>
<dbReference type="PROSITE" id="PS01186">
    <property type="entry name" value="EGF_2"/>
    <property type="match status" value="3"/>
</dbReference>
<feature type="disulfide bond" evidence="16">
    <location>
        <begin position="613"/>
        <end position="622"/>
    </location>
</feature>
<dbReference type="SMART" id="SM00020">
    <property type="entry name" value="Tryp_SPc"/>
    <property type="match status" value="1"/>
</dbReference>
<keyword evidence="5" id="KW-0963">Cytoplasm</keyword>
<evidence type="ECO:0000256" key="8">
    <source>
        <dbReference type="ARBA" id="ARBA00022723"/>
    </source>
</evidence>
<dbReference type="InterPro" id="IPR024607">
    <property type="entry name" value="Sulfatase_CS"/>
</dbReference>
<keyword evidence="8" id="KW-0479">Metal-binding</keyword>
<evidence type="ECO:0000256" key="13">
    <source>
        <dbReference type="ARBA" id="ARBA00023157"/>
    </source>
</evidence>
<evidence type="ECO:0000313" key="21">
    <source>
        <dbReference type="Proteomes" id="UP000749559"/>
    </source>
</evidence>
<feature type="domain" description="EGF-like" evidence="18">
    <location>
        <begin position="550"/>
        <end position="586"/>
    </location>
</feature>
<dbReference type="InterPro" id="IPR001314">
    <property type="entry name" value="Peptidase_S1A"/>
</dbReference>
<dbReference type="SMART" id="SM00181">
    <property type="entry name" value="EGF"/>
    <property type="match status" value="3"/>
</dbReference>
<dbReference type="EMBL" id="CAIIXF020000008">
    <property type="protein sequence ID" value="CAH1792698.1"/>
    <property type="molecule type" value="Genomic_DNA"/>
</dbReference>
<dbReference type="InterPro" id="IPR017850">
    <property type="entry name" value="Alkaline_phosphatase_core_sf"/>
</dbReference>
<dbReference type="SMART" id="SM00179">
    <property type="entry name" value="EGF_CA"/>
    <property type="match status" value="3"/>
</dbReference>
<dbReference type="GO" id="GO:0008484">
    <property type="term" value="F:sulfuric ester hydrolase activity"/>
    <property type="evidence" value="ECO:0007669"/>
    <property type="project" value="InterPro"/>
</dbReference>
<evidence type="ECO:0000256" key="5">
    <source>
        <dbReference type="ARBA" id="ARBA00022490"/>
    </source>
</evidence>
<dbReference type="PROSITE" id="PS00149">
    <property type="entry name" value="SULFATASE_2"/>
    <property type="match status" value="1"/>
</dbReference>
<protein>
    <submittedName>
        <fullName evidence="20">Uncharacterized protein</fullName>
    </submittedName>
</protein>
<dbReference type="FunFam" id="2.10.25.10:FF:000095">
    <property type="entry name" value="Notch, isoform B"/>
    <property type="match status" value="2"/>
</dbReference>
<evidence type="ECO:0000256" key="1">
    <source>
        <dbReference type="ARBA" id="ARBA00001913"/>
    </source>
</evidence>
<feature type="disulfide bond" evidence="16">
    <location>
        <begin position="576"/>
        <end position="585"/>
    </location>
</feature>
<dbReference type="GO" id="GO:0005509">
    <property type="term" value="F:calcium ion binding"/>
    <property type="evidence" value="ECO:0007669"/>
    <property type="project" value="InterPro"/>
</dbReference>
<feature type="modified residue" description="3-oxoalanine (Ser)" evidence="15">
    <location>
        <position position="677"/>
    </location>
</feature>
<evidence type="ECO:0000256" key="4">
    <source>
        <dbReference type="ARBA" id="ARBA00008779"/>
    </source>
</evidence>
<evidence type="ECO:0000259" key="18">
    <source>
        <dbReference type="PROSITE" id="PS50026"/>
    </source>
</evidence>
<dbReference type="InterPro" id="IPR000742">
    <property type="entry name" value="EGF"/>
</dbReference>
<dbReference type="Gene3D" id="3.30.1120.10">
    <property type="match status" value="1"/>
</dbReference>
<evidence type="ECO:0000256" key="15">
    <source>
        <dbReference type="PIRSR" id="PIRSR600917-52"/>
    </source>
</evidence>
<dbReference type="InterPro" id="IPR047115">
    <property type="entry name" value="ARSB"/>
</dbReference>
<feature type="disulfide bond" evidence="16">
    <location>
        <begin position="539"/>
        <end position="548"/>
    </location>
</feature>
<evidence type="ECO:0000256" key="17">
    <source>
        <dbReference type="SAM" id="SignalP"/>
    </source>
</evidence>
<dbReference type="InterPro" id="IPR043504">
    <property type="entry name" value="Peptidase_S1_PA_chymotrypsin"/>
</dbReference>
<gene>
    <name evidence="20" type="ORF">OFUS_LOCUS17638</name>
</gene>
<evidence type="ECO:0000256" key="14">
    <source>
        <dbReference type="ARBA" id="ARBA00023180"/>
    </source>
</evidence>
<dbReference type="CDD" id="cd00054">
    <property type="entry name" value="EGF_CA"/>
    <property type="match status" value="3"/>
</dbReference>
<dbReference type="SUPFAM" id="SSF50494">
    <property type="entry name" value="Trypsin-like serine proteases"/>
    <property type="match status" value="1"/>
</dbReference>
<dbReference type="FunFam" id="2.10.25.10:FF:000425">
    <property type="entry name" value="Eyes shut homolog"/>
    <property type="match status" value="1"/>
</dbReference>
<comment type="cofactor">
    <cofactor evidence="1">
        <name>Ca(2+)</name>
        <dbReference type="ChEBI" id="CHEBI:29108"/>
    </cofactor>
</comment>
<dbReference type="InterPro" id="IPR000917">
    <property type="entry name" value="Sulfatase_N"/>
</dbReference>
<dbReference type="GO" id="GO:0005576">
    <property type="term" value="C:extracellular region"/>
    <property type="evidence" value="ECO:0007669"/>
    <property type="project" value="UniProtKB-SubCell"/>
</dbReference>
<dbReference type="AlphaFoldDB" id="A0A8S4PGC2"/>
<dbReference type="PRINTS" id="PR00722">
    <property type="entry name" value="CHYMOTRYPSIN"/>
</dbReference>
<evidence type="ECO:0000256" key="10">
    <source>
        <dbReference type="ARBA" id="ARBA00022737"/>
    </source>
</evidence>
<organism evidence="20 21">
    <name type="scientific">Owenia fusiformis</name>
    <name type="common">Polychaete worm</name>
    <dbReference type="NCBI Taxonomy" id="6347"/>
    <lineage>
        <taxon>Eukaryota</taxon>
        <taxon>Metazoa</taxon>
        <taxon>Spiralia</taxon>
        <taxon>Lophotrochozoa</taxon>
        <taxon>Annelida</taxon>
        <taxon>Polychaeta</taxon>
        <taxon>Sedentaria</taxon>
        <taxon>Canalipalpata</taxon>
        <taxon>Sabellida</taxon>
        <taxon>Oweniida</taxon>
        <taxon>Oweniidae</taxon>
        <taxon>Owenia</taxon>
    </lineage>
</organism>
<dbReference type="PROSITE" id="PS00134">
    <property type="entry name" value="TRYPSIN_HIS"/>
    <property type="match status" value="1"/>
</dbReference>
<dbReference type="InterPro" id="IPR009003">
    <property type="entry name" value="Peptidase_S1_PA"/>
</dbReference>
<dbReference type="GO" id="GO:0006508">
    <property type="term" value="P:proteolysis"/>
    <property type="evidence" value="ECO:0007669"/>
    <property type="project" value="InterPro"/>
</dbReference>
<evidence type="ECO:0000256" key="11">
    <source>
        <dbReference type="ARBA" id="ARBA00022801"/>
    </source>
</evidence>
<evidence type="ECO:0000313" key="20">
    <source>
        <dbReference type="EMBL" id="CAH1792698.1"/>
    </source>
</evidence>
<keyword evidence="13 16" id="KW-1015">Disulfide bond</keyword>
<evidence type="ECO:0000256" key="16">
    <source>
        <dbReference type="PROSITE-ProRule" id="PRU00076"/>
    </source>
</evidence>
<evidence type="ECO:0000256" key="3">
    <source>
        <dbReference type="ARBA" id="ARBA00004613"/>
    </source>
</evidence>
<comment type="caution">
    <text evidence="20">The sequence shown here is derived from an EMBL/GenBank/DDBJ whole genome shotgun (WGS) entry which is preliminary data.</text>
</comment>
<sequence length="1145" mass="128972">MIILFSLKSSKMLVILCLVSLAVYVKPAPKQSYKWSDWESWSDCNRNTLKSTLAVRRRYCLDEREIRVDDKKCARADSECRNHQIDWEHCSKKGQNPMEPMWSEWEEWTGCSKDVCVPARRVRKCMDQNGLIQESWRCGGGDTIETDVFHCDICKGISRQEFYQDQRKKKLSDKRRKEMTGSKYPVKDRGALSWVVTLSYIRENKRQHFCSGIILSSTWIMTAGHCICEANSDNVKGKDKDKCCQDGGSCNSIDTSDWKITAGVTDLKNIDKEGQTRSVSTIVVHEDYNNRLDVIEMDVALIKLDQAFDFDIVTVQPCLLPARRCVTGYSRESCVLHSTWGRNQECKASGWNIYKSIAQRVSLWVEKSRDNDTITVSRTPGNSPDRVCEGFSGGPLSCTKDESGQYRDDKVLEIPPQSDVVIGINSLITLSGCMKHDLPDVLHFSLFINQTISWIADKIISWGEWGACSLTKDGMGKTRIRSGYFLEFGYFPNDGPLYQSYTGVDIEEDYDNCEDPCFAEPCKNSGTCQAQGIRYECICATGYSGKTCESRDICQTNPCKNGGKCTAFRNGFKCACPSGYSGTTCNIRDRCKPNPCKNGGKCKASKKWFKCICESGYRGNTCETRDGYNSPNIVLIITDSLGYNDIGFRNPKFVTPVIDNLSKEGIRLDNYYVDTLSTAFRASLMTGKYHAKTGAMAEIPLSTDHCIPKFGLNLPERLQRAGYSTYFIGKWHMGYSRPSCLPRNRGFDYFYGSYVGWKGHTTHKRKECVRRGNATTIGKPCCLRKIASFGDCVYKCWSNYIGIDLVENETPVVDADGEFGNDLLTRKAIEKIGKHSNKKKMFLTVAYINQFVNPPREYLDKITKIPEGRLGVNESPRRGVAAMVNSVDTGIGRIIQKLRDTGLWENTVLVVTSDKGGNENSNNNWPLRGSKFNYFEGGIRGLGIVAGPITFKAKTYNESNSQLYHVSDWYKTFLNLARAPIGGSGEDSHDIWSSICTYIDSPRKEILHSLNVEMPKLGKPLYKNTFDSSIQAVLRMDNFKLFTGRTKVGGFTGWTAPAEYPNLVTIEPNPDDVSNIHLYNIKDDPTEKKDLSAANPSQVKVMLDRLKELQNGTIREPHPCPDPKGKPKPVKINARESVDAWLPWL</sequence>
<dbReference type="SUPFAM" id="SSF57196">
    <property type="entry name" value="EGF/Laminin"/>
    <property type="match status" value="3"/>
</dbReference>
<feature type="chain" id="PRO_5035928520" evidence="17">
    <location>
        <begin position="28"/>
        <end position="1145"/>
    </location>
</feature>
<feature type="domain" description="Peptidase S1" evidence="19">
    <location>
        <begin position="179"/>
        <end position="460"/>
    </location>
</feature>
<keyword evidence="21" id="KW-1185">Reference proteome</keyword>
<dbReference type="SUPFAM" id="SSF53649">
    <property type="entry name" value="Alkaline phosphatase-like"/>
    <property type="match status" value="1"/>
</dbReference>
<dbReference type="PROSITE" id="PS00022">
    <property type="entry name" value="EGF_1"/>
    <property type="match status" value="3"/>
</dbReference>
<dbReference type="Pfam" id="PF00008">
    <property type="entry name" value="EGF"/>
    <property type="match status" value="3"/>
</dbReference>
<dbReference type="PROSITE" id="PS50240">
    <property type="entry name" value="TRYPSIN_DOM"/>
    <property type="match status" value="1"/>
</dbReference>
<evidence type="ECO:0000256" key="6">
    <source>
        <dbReference type="ARBA" id="ARBA00022525"/>
    </source>
</evidence>
<keyword evidence="9 17" id="KW-0732">Signal</keyword>
<comment type="subcellular location">
    <subcellularLocation>
        <location evidence="2">Cytoplasm</location>
    </subcellularLocation>
    <subcellularLocation>
        <location evidence="3">Secreted</location>
    </subcellularLocation>
</comment>
<keyword evidence="14" id="KW-0325">Glycoprotein</keyword>
<dbReference type="Gene3D" id="3.40.720.10">
    <property type="entry name" value="Alkaline Phosphatase, subunit A"/>
    <property type="match status" value="1"/>
</dbReference>
<dbReference type="InterPro" id="IPR018114">
    <property type="entry name" value="TRYPSIN_HIS"/>
</dbReference>
<evidence type="ECO:0000256" key="12">
    <source>
        <dbReference type="ARBA" id="ARBA00022837"/>
    </source>
</evidence>
<evidence type="ECO:0000256" key="7">
    <source>
        <dbReference type="ARBA" id="ARBA00022536"/>
    </source>
</evidence>
<dbReference type="OrthoDB" id="103349at2759"/>
<dbReference type="GO" id="GO:0004252">
    <property type="term" value="F:serine-type endopeptidase activity"/>
    <property type="evidence" value="ECO:0007669"/>
    <property type="project" value="InterPro"/>
</dbReference>
<dbReference type="Pfam" id="PF00884">
    <property type="entry name" value="Sulfatase"/>
    <property type="match status" value="1"/>
</dbReference>
<dbReference type="InterPro" id="IPR001881">
    <property type="entry name" value="EGF-like_Ca-bd_dom"/>
</dbReference>
<evidence type="ECO:0000256" key="9">
    <source>
        <dbReference type="ARBA" id="ARBA00022729"/>
    </source>
</evidence>
<dbReference type="Proteomes" id="UP000749559">
    <property type="component" value="Unassembled WGS sequence"/>
</dbReference>
<proteinExistence type="inferred from homology"/>
<dbReference type="InterPro" id="IPR001254">
    <property type="entry name" value="Trypsin_dom"/>
</dbReference>
<dbReference type="Pfam" id="PF00089">
    <property type="entry name" value="Trypsin"/>
    <property type="match status" value="1"/>
</dbReference>
<dbReference type="PANTHER" id="PTHR10342">
    <property type="entry name" value="ARYLSULFATASE"/>
    <property type="match status" value="1"/>
</dbReference>
<keyword evidence="7 16" id="KW-0245">EGF-like domain</keyword>
<dbReference type="Gene3D" id="2.40.10.10">
    <property type="entry name" value="Trypsin-like serine proteases"/>
    <property type="match status" value="1"/>
</dbReference>
<keyword evidence="10" id="KW-0677">Repeat</keyword>
<name>A0A8S4PGC2_OWEFU</name>
<keyword evidence="11" id="KW-0378">Hydrolase</keyword>
<comment type="PTM">
    <text evidence="15">The conversion to 3-oxoalanine (also known as C-formylglycine, FGly), of a serine or cysteine residue in prokaryotes and of a cysteine residue in eukaryotes, is critical for catalytic activity.</text>
</comment>
<dbReference type="PANTHER" id="PTHR10342:SF274">
    <property type="entry name" value="ARYLSULFATASE B"/>
    <property type="match status" value="1"/>
</dbReference>
<dbReference type="GO" id="GO:0005737">
    <property type="term" value="C:cytoplasm"/>
    <property type="evidence" value="ECO:0007669"/>
    <property type="project" value="UniProtKB-SubCell"/>
</dbReference>
<dbReference type="CDD" id="cd16029">
    <property type="entry name" value="4-S"/>
    <property type="match status" value="1"/>
</dbReference>
<keyword evidence="12" id="KW-0106">Calcium</keyword>
<feature type="domain" description="EGF-like" evidence="18">
    <location>
        <begin position="514"/>
        <end position="549"/>
    </location>
</feature>
<evidence type="ECO:0000259" key="19">
    <source>
        <dbReference type="PROSITE" id="PS50240"/>
    </source>
</evidence>